<evidence type="ECO:0000313" key="3">
    <source>
        <dbReference type="Proteomes" id="UP000261812"/>
    </source>
</evidence>
<keyword evidence="1" id="KW-1133">Transmembrane helix</keyword>
<proteinExistence type="predicted"/>
<reference evidence="3" key="1">
    <citation type="submission" date="2018-09" db="EMBL/GenBank/DDBJ databases">
        <title>Complete genome sequence of thermophilic cyanobacteria strain Thermosynechococcus elongatus PKUAC-SCTE542.</title>
        <authorList>
            <person name="Liang Y."/>
            <person name="Tang J."/>
            <person name="Daroch M."/>
        </authorList>
    </citation>
    <scope>NUCLEOTIDE SEQUENCE [LARGE SCALE GENOMIC DNA]</scope>
    <source>
        <strain evidence="3">E542</strain>
    </source>
</reference>
<sequence>MAPWLSELRWLSVVLLVSLLMSLGIKFAAPLYPLPPTFGVISLLLLLPAALMAIVLLTLNQSDSQTPAP</sequence>
<keyword evidence="1" id="KW-0472">Membrane</keyword>
<accession>A0A7D6J3Q2</accession>
<organism evidence="2 3">
    <name type="scientific">Thermosynechococcus sichuanensis E542</name>
    <dbReference type="NCBI Taxonomy" id="2016101"/>
    <lineage>
        <taxon>Bacteria</taxon>
        <taxon>Bacillati</taxon>
        <taxon>Cyanobacteriota</taxon>
        <taxon>Cyanophyceae</taxon>
        <taxon>Acaryochloridales</taxon>
        <taxon>Thermosynechococcaceae</taxon>
        <taxon>Thermosynechococcus</taxon>
        <taxon>Thermosynechococcus sichuanensis</taxon>
    </lineage>
</organism>
<keyword evidence="1" id="KW-0812">Transmembrane</keyword>
<dbReference type="KEGG" id="tsq:D3A95_13220"/>
<name>A0A7D6J3Q2_9CYAN</name>
<gene>
    <name evidence="2" type="ORF">D3A95_13220</name>
</gene>
<dbReference type="EMBL" id="CP032152">
    <property type="protein sequence ID" value="QLL29934.1"/>
    <property type="molecule type" value="Genomic_DNA"/>
</dbReference>
<dbReference type="RefSeq" id="WP_181496567.1">
    <property type="nucleotide sequence ID" value="NZ_CP032152.1"/>
</dbReference>
<protein>
    <submittedName>
        <fullName evidence="2">Uncharacterized protein</fullName>
    </submittedName>
</protein>
<evidence type="ECO:0000256" key="1">
    <source>
        <dbReference type="SAM" id="Phobius"/>
    </source>
</evidence>
<feature type="transmembrane region" description="Helical" evidence="1">
    <location>
        <begin position="38"/>
        <end position="59"/>
    </location>
</feature>
<keyword evidence="3" id="KW-1185">Reference proteome</keyword>
<dbReference type="Proteomes" id="UP000261812">
    <property type="component" value="Chromosome"/>
</dbReference>
<dbReference type="AlphaFoldDB" id="A0A7D6J3Q2"/>
<evidence type="ECO:0000313" key="2">
    <source>
        <dbReference type="EMBL" id="QLL29934.1"/>
    </source>
</evidence>